<name>B9S1C8_RICCO</name>
<accession>B9S1C8</accession>
<sequence>MNVEGAVNVITISADEITKRIWRNLDKDPLREGEKEEEEEERSKGARGNNKIGEESAPQASNPQVDPLTKAPGQGRAARPRRSLLLRILSSFRGLRREVQEQRVVLDSL</sequence>
<evidence type="ECO:0000256" key="1">
    <source>
        <dbReference type="SAM" id="MobiDB-lite"/>
    </source>
</evidence>
<feature type="compositionally biased region" description="Basic and acidic residues" evidence="1">
    <location>
        <begin position="24"/>
        <end position="34"/>
    </location>
</feature>
<gene>
    <name evidence="2" type="ORF">RCOM_1656040</name>
</gene>
<reference evidence="3" key="1">
    <citation type="journal article" date="2010" name="Nat. Biotechnol.">
        <title>Draft genome sequence of the oilseed species Ricinus communis.</title>
        <authorList>
            <person name="Chan A.P."/>
            <person name="Crabtree J."/>
            <person name="Zhao Q."/>
            <person name="Lorenzi H."/>
            <person name="Orvis J."/>
            <person name="Puiu D."/>
            <person name="Melake-Berhan A."/>
            <person name="Jones K.M."/>
            <person name="Redman J."/>
            <person name="Chen G."/>
            <person name="Cahoon E.B."/>
            <person name="Gedil M."/>
            <person name="Stanke M."/>
            <person name="Haas B.J."/>
            <person name="Wortman J.R."/>
            <person name="Fraser-Liggett C.M."/>
            <person name="Ravel J."/>
            <person name="Rabinowicz P.D."/>
        </authorList>
    </citation>
    <scope>NUCLEOTIDE SEQUENCE [LARGE SCALE GENOMIC DNA]</scope>
    <source>
        <strain evidence="3">cv. Hale</strain>
    </source>
</reference>
<dbReference type="InParanoid" id="B9S1C8"/>
<dbReference type="Proteomes" id="UP000008311">
    <property type="component" value="Unassembled WGS sequence"/>
</dbReference>
<dbReference type="AlphaFoldDB" id="B9S1C8"/>
<protein>
    <submittedName>
        <fullName evidence="2">Uncharacterized protein</fullName>
    </submittedName>
</protein>
<evidence type="ECO:0000313" key="2">
    <source>
        <dbReference type="EMBL" id="EEF42593.1"/>
    </source>
</evidence>
<proteinExistence type="predicted"/>
<keyword evidence="3" id="KW-1185">Reference proteome</keyword>
<organism evidence="2 3">
    <name type="scientific">Ricinus communis</name>
    <name type="common">Castor bean</name>
    <dbReference type="NCBI Taxonomy" id="3988"/>
    <lineage>
        <taxon>Eukaryota</taxon>
        <taxon>Viridiplantae</taxon>
        <taxon>Streptophyta</taxon>
        <taxon>Embryophyta</taxon>
        <taxon>Tracheophyta</taxon>
        <taxon>Spermatophyta</taxon>
        <taxon>Magnoliopsida</taxon>
        <taxon>eudicotyledons</taxon>
        <taxon>Gunneridae</taxon>
        <taxon>Pentapetalae</taxon>
        <taxon>rosids</taxon>
        <taxon>fabids</taxon>
        <taxon>Malpighiales</taxon>
        <taxon>Euphorbiaceae</taxon>
        <taxon>Acalyphoideae</taxon>
        <taxon>Acalypheae</taxon>
        <taxon>Ricinus</taxon>
    </lineage>
</organism>
<evidence type="ECO:0000313" key="3">
    <source>
        <dbReference type="Proteomes" id="UP000008311"/>
    </source>
</evidence>
<feature type="region of interest" description="Disordered" evidence="1">
    <location>
        <begin position="24"/>
        <end position="80"/>
    </location>
</feature>
<dbReference type="EMBL" id="EQ973843">
    <property type="protein sequence ID" value="EEF42593.1"/>
    <property type="molecule type" value="Genomic_DNA"/>
</dbReference>